<name>A0AB39PMV7_9ACTN</name>
<dbReference type="AlphaFoldDB" id="A0AB39PMV7"/>
<dbReference type="GO" id="GO:0003677">
    <property type="term" value="F:DNA binding"/>
    <property type="evidence" value="ECO:0007669"/>
    <property type="project" value="InterPro"/>
</dbReference>
<dbReference type="PANTHER" id="PTHR33360">
    <property type="entry name" value="TRANSPOSASE FOR INSERTION SEQUENCE ELEMENT IS200"/>
    <property type="match status" value="1"/>
</dbReference>
<dbReference type="EMBL" id="CP163435">
    <property type="protein sequence ID" value="XDQ31432.1"/>
    <property type="molecule type" value="Genomic_DNA"/>
</dbReference>
<dbReference type="InterPro" id="IPR036515">
    <property type="entry name" value="Transposase_17_sf"/>
</dbReference>
<sequence length="145" mass="16591">MRRTSPRSEPDPDVRTGRHVAHDLHAHLAFVTTFRQDVFDDDMLMRCEVIMREVCVGFEVELREFNGETDHVNLPVHYPPEVALSKLLNSLKGVSSRYLRAEYTGRLNRIGMGPVFWSRSYFAGSCVGAPLTVIRQYIEVQKQPA</sequence>
<feature type="domain" description="Transposase IS200-like" evidence="1">
    <location>
        <begin position="21"/>
        <end position="141"/>
    </location>
</feature>
<dbReference type="NCBIfam" id="NF033573">
    <property type="entry name" value="transpos_IS200"/>
    <property type="match status" value="1"/>
</dbReference>
<dbReference type="Pfam" id="PF01797">
    <property type="entry name" value="Y1_Tnp"/>
    <property type="match status" value="1"/>
</dbReference>
<dbReference type="SMART" id="SM01321">
    <property type="entry name" value="Y1_Tnp"/>
    <property type="match status" value="1"/>
</dbReference>
<reference evidence="2" key="1">
    <citation type="submission" date="2024-07" db="EMBL/GenBank/DDBJ databases">
        <authorList>
            <person name="Yu S.T."/>
        </authorList>
    </citation>
    <scope>NUCLEOTIDE SEQUENCE</scope>
    <source>
        <strain evidence="2">R21</strain>
    </source>
</reference>
<dbReference type="Gene3D" id="3.30.70.1290">
    <property type="entry name" value="Transposase IS200-like"/>
    <property type="match status" value="1"/>
</dbReference>
<accession>A0AB39PMV7</accession>
<evidence type="ECO:0000313" key="2">
    <source>
        <dbReference type="EMBL" id="XDQ31432.1"/>
    </source>
</evidence>
<protein>
    <submittedName>
        <fullName evidence="2">IS200/IS605 family transposase</fullName>
    </submittedName>
</protein>
<gene>
    <name evidence="2" type="primary">tnpA</name>
    <name evidence="2" type="ORF">AB5J56_02945</name>
</gene>
<dbReference type="GO" id="GO:0006313">
    <property type="term" value="P:DNA transposition"/>
    <property type="evidence" value="ECO:0007669"/>
    <property type="project" value="InterPro"/>
</dbReference>
<dbReference type="RefSeq" id="WP_369242329.1">
    <property type="nucleotide sequence ID" value="NZ_CP163435.1"/>
</dbReference>
<dbReference type="PANTHER" id="PTHR33360:SF2">
    <property type="entry name" value="TRANSPOSASE FOR INSERTION SEQUENCE ELEMENT IS200"/>
    <property type="match status" value="1"/>
</dbReference>
<dbReference type="SUPFAM" id="SSF143422">
    <property type="entry name" value="Transposase IS200-like"/>
    <property type="match status" value="1"/>
</dbReference>
<proteinExistence type="predicted"/>
<dbReference type="GO" id="GO:0004803">
    <property type="term" value="F:transposase activity"/>
    <property type="evidence" value="ECO:0007669"/>
    <property type="project" value="InterPro"/>
</dbReference>
<dbReference type="InterPro" id="IPR002686">
    <property type="entry name" value="Transposase_17"/>
</dbReference>
<evidence type="ECO:0000259" key="1">
    <source>
        <dbReference type="SMART" id="SM01321"/>
    </source>
</evidence>
<organism evidence="2">
    <name type="scientific">Streptomyces sp. R21</name>
    <dbReference type="NCBI Taxonomy" id="3238627"/>
    <lineage>
        <taxon>Bacteria</taxon>
        <taxon>Bacillati</taxon>
        <taxon>Actinomycetota</taxon>
        <taxon>Actinomycetes</taxon>
        <taxon>Kitasatosporales</taxon>
        <taxon>Streptomycetaceae</taxon>
        <taxon>Streptomyces</taxon>
    </lineage>
</organism>